<proteinExistence type="predicted"/>
<accession>A0A5C6MMD7</accession>
<sequence length="120" mass="13611">MSPAGCSHVNGYKVDNWKQNLRVIYQCFVWTGTAETRRRKVEQCFDMLEPRGGSLCQKSGSFADAVKLAGCVCRGDVTKEEIPSPSSAASNMFKPMWQEEERLGQSRWFGRLYSASTRQY</sequence>
<protein>
    <submittedName>
        <fullName evidence="1">Ubiquitin carboxyl-terminal hydrolase 22</fullName>
    </submittedName>
</protein>
<dbReference type="AlphaFoldDB" id="A0A5C6MMD7"/>
<keyword evidence="1" id="KW-0378">Hydrolase</keyword>
<name>A0A5C6MMD7_9TELE</name>
<dbReference type="EMBL" id="RHFK02000193">
    <property type="protein sequence ID" value="TWW54537.1"/>
    <property type="molecule type" value="Genomic_DNA"/>
</dbReference>
<comment type="caution">
    <text evidence="1">The sequence shown here is derived from an EMBL/GenBank/DDBJ whole genome shotgun (WGS) entry which is preliminary data.</text>
</comment>
<gene>
    <name evidence="1" type="ORF">D4764_0287210</name>
</gene>
<dbReference type="GO" id="GO:0016787">
    <property type="term" value="F:hydrolase activity"/>
    <property type="evidence" value="ECO:0007669"/>
    <property type="project" value="UniProtKB-KW"/>
</dbReference>
<evidence type="ECO:0000313" key="1">
    <source>
        <dbReference type="EMBL" id="TWW54537.1"/>
    </source>
</evidence>
<evidence type="ECO:0000313" key="2">
    <source>
        <dbReference type="Proteomes" id="UP000324091"/>
    </source>
</evidence>
<keyword evidence="2" id="KW-1185">Reference proteome</keyword>
<reference evidence="1 2" key="1">
    <citation type="submission" date="2019-04" db="EMBL/GenBank/DDBJ databases">
        <title>Chromosome genome assembly for Takifugu flavidus.</title>
        <authorList>
            <person name="Xiao S."/>
        </authorList>
    </citation>
    <scope>NUCLEOTIDE SEQUENCE [LARGE SCALE GENOMIC DNA]</scope>
    <source>
        <strain evidence="1">HTHZ2018</strain>
        <tissue evidence="1">Muscle</tissue>
    </source>
</reference>
<dbReference type="Proteomes" id="UP000324091">
    <property type="component" value="Unassembled WGS sequence"/>
</dbReference>
<organism evidence="1 2">
    <name type="scientific">Takifugu flavidus</name>
    <name type="common">sansaifugu</name>
    <dbReference type="NCBI Taxonomy" id="433684"/>
    <lineage>
        <taxon>Eukaryota</taxon>
        <taxon>Metazoa</taxon>
        <taxon>Chordata</taxon>
        <taxon>Craniata</taxon>
        <taxon>Vertebrata</taxon>
        <taxon>Euteleostomi</taxon>
        <taxon>Actinopterygii</taxon>
        <taxon>Neopterygii</taxon>
        <taxon>Teleostei</taxon>
        <taxon>Neoteleostei</taxon>
        <taxon>Acanthomorphata</taxon>
        <taxon>Eupercaria</taxon>
        <taxon>Tetraodontiformes</taxon>
        <taxon>Tetradontoidea</taxon>
        <taxon>Tetraodontidae</taxon>
        <taxon>Takifugu</taxon>
    </lineage>
</organism>